<keyword evidence="2" id="KW-1185">Reference proteome</keyword>
<feature type="non-terminal residue" evidence="1">
    <location>
        <position position="24"/>
    </location>
</feature>
<proteinExistence type="predicted"/>
<dbReference type="EMBL" id="LXQA011039502">
    <property type="protein sequence ID" value="MCI82275.1"/>
    <property type="molecule type" value="Genomic_DNA"/>
</dbReference>
<evidence type="ECO:0000313" key="2">
    <source>
        <dbReference type="Proteomes" id="UP000265520"/>
    </source>
</evidence>
<comment type="caution">
    <text evidence="1">The sequence shown here is derived from an EMBL/GenBank/DDBJ whole genome shotgun (WGS) entry which is preliminary data.</text>
</comment>
<accession>A0A392V612</accession>
<reference evidence="1 2" key="1">
    <citation type="journal article" date="2018" name="Front. Plant Sci.">
        <title>Red Clover (Trifolium pratense) and Zigzag Clover (T. medium) - A Picture of Genomic Similarities and Differences.</title>
        <authorList>
            <person name="Dluhosova J."/>
            <person name="Istvanek J."/>
            <person name="Nedelnik J."/>
            <person name="Repkova J."/>
        </authorList>
    </citation>
    <scope>NUCLEOTIDE SEQUENCE [LARGE SCALE GENOMIC DNA]</scope>
    <source>
        <strain evidence="2">cv. 10/8</strain>
        <tissue evidence="1">Leaf</tissue>
    </source>
</reference>
<evidence type="ECO:0000313" key="1">
    <source>
        <dbReference type="EMBL" id="MCI82275.1"/>
    </source>
</evidence>
<sequence>MARNGELSRLARIITLARRPNLSP</sequence>
<dbReference type="AlphaFoldDB" id="A0A392V612"/>
<protein>
    <submittedName>
        <fullName evidence="1">Uncharacterized protein</fullName>
    </submittedName>
</protein>
<dbReference type="Proteomes" id="UP000265520">
    <property type="component" value="Unassembled WGS sequence"/>
</dbReference>
<name>A0A392V612_9FABA</name>
<organism evidence="1 2">
    <name type="scientific">Trifolium medium</name>
    <dbReference type="NCBI Taxonomy" id="97028"/>
    <lineage>
        <taxon>Eukaryota</taxon>
        <taxon>Viridiplantae</taxon>
        <taxon>Streptophyta</taxon>
        <taxon>Embryophyta</taxon>
        <taxon>Tracheophyta</taxon>
        <taxon>Spermatophyta</taxon>
        <taxon>Magnoliopsida</taxon>
        <taxon>eudicotyledons</taxon>
        <taxon>Gunneridae</taxon>
        <taxon>Pentapetalae</taxon>
        <taxon>rosids</taxon>
        <taxon>fabids</taxon>
        <taxon>Fabales</taxon>
        <taxon>Fabaceae</taxon>
        <taxon>Papilionoideae</taxon>
        <taxon>50 kb inversion clade</taxon>
        <taxon>NPAAA clade</taxon>
        <taxon>Hologalegina</taxon>
        <taxon>IRL clade</taxon>
        <taxon>Trifolieae</taxon>
        <taxon>Trifolium</taxon>
    </lineage>
</organism>